<evidence type="ECO:0000259" key="1">
    <source>
        <dbReference type="Pfam" id="PF12106"/>
    </source>
</evidence>
<reference evidence="2 3" key="1">
    <citation type="submission" date="2016-10" db="EMBL/GenBank/DDBJ databases">
        <authorList>
            <person name="de Groot N.N."/>
        </authorList>
    </citation>
    <scope>NUCLEOTIDE SEQUENCE [LARGE SCALE GENOMIC DNA]</scope>
    <source>
        <strain evidence="2 3">LMG 2247</strain>
    </source>
</reference>
<dbReference type="EMBL" id="FNCJ01000042">
    <property type="protein sequence ID" value="SDI88442.1"/>
    <property type="molecule type" value="Genomic_DNA"/>
</dbReference>
<proteinExistence type="predicted"/>
<evidence type="ECO:0000313" key="3">
    <source>
        <dbReference type="Proteomes" id="UP000199706"/>
    </source>
</evidence>
<dbReference type="AlphaFoldDB" id="A0A1G8P7M1"/>
<organism evidence="2 3">
    <name type="scientific">Paraburkholderia phenazinium</name>
    <dbReference type="NCBI Taxonomy" id="60549"/>
    <lineage>
        <taxon>Bacteria</taxon>
        <taxon>Pseudomonadati</taxon>
        <taxon>Pseudomonadota</taxon>
        <taxon>Betaproteobacteria</taxon>
        <taxon>Burkholderiales</taxon>
        <taxon>Burkholderiaceae</taxon>
        <taxon>Paraburkholderia</taxon>
    </lineage>
</organism>
<sequence>MIASPWKVRAFAYDVQGNVTGFSEFATDDPTGASGFDAKASGQKRTVGLAYDSSNRVVTALEYLNGSKTAEWFYRYDETGNLRTANDRVSGWVMGTMRRDAAHRATYLAGDNREALVTYNVRGKVTQFTYNEYPTTLNGSLYRFLAVNYGYSADGRVVSRTGTVAQNEGGSTPIGAATAISSGEIDQWISNLESGANPAGPTANRTGLLRSLLGALPEPGLQPICIECMFNPALDWGWAVSSDNDDPATAYIRGDGHYVVRNDVDGTIVQISNRPRAIWYQPF</sequence>
<dbReference type="InterPro" id="IPR038234">
    <property type="entry name" value="Colicin_E5_C_sf"/>
</dbReference>
<dbReference type="GO" id="GO:0004540">
    <property type="term" value="F:RNA nuclease activity"/>
    <property type="evidence" value="ECO:0007669"/>
    <property type="project" value="InterPro"/>
</dbReference>
<feature type="domain" description="Colicin E5 ribonuclease" evidence="1">
    <location>
        <begin position="243"/>
        <end position="282"/>
    </location>
</feature>
<dbReference type="Gene3D" id="2.180.10.10">
    <property type="entry name" value="RHS repeat-associated core"/>
    <property type="match status" value="1"/>
</dbReference>
<dbReference type="Gene3D" id="3.30.2310.30">
    <property type="match status" value="1"/>
</dbReference>
<accession>A0A1G8P7M1</accession>
<evidence type="ECO:0000313" key="2">
    <source>
        <dbReference type="EMBL" id="SDI88442.1"/>
    </source>
</evidence>
<protein>
    <recommendedName>
        <fullName evidence="1">Colicin E5 ribonuclease domain-containing protein</fullName>
    </recommendedName>
</protein>
<dbReference type="Proteomes" id="UP000199706">
    <property type="component" value="Unassembled WGS sequence"/>
</dbReference>
<dbReference type="InterPro" id="IPR021964">
    <property type="entry name" value="Colicin_E5_C"/>
</dbReference>
<dbReference type="Pfam" id="PF12106">
    <property type="entry name" value="Colicin_E5"/>
    <property type="match status" value="1"/>
</dbReference>
<name>A0A1G8P7M1_9BURK</name>
<dbReference type="RefSeq" id="WP_090696024.1">
    <property type="nucleotide sequence ID" value="NZ_CADERL010000007.1"/>
</dbReference>
<dbReference type="OrthoDB" id="8846935at2"/>
<gene>
    <name evidence="2" type="ORF">SAMN05216466_1425</name>
</gene>